<name>A0A7Z0WRW2_9PSEU</name>
<evidence type="ECO:0000256" key="1">
    <source>
        <dbReference type="ARBA" id="ARBA00005854"/>
    </source>
</evidence>
<dbReference type="InterPro" id="IPR029753">
    <property type="entry name" value="D-isomer_DH_CS"/>
</dbReference>
<dbReference type="GO" id="GO:0016616">
    <property type="term" value="F:oxidoreductase activity, acting on the CH-OH group of donors, NAD or NADP as acceptor"/>
    <property type="evidence" value="ECO:0007669"/>
    <property type="project" value="InterPro"/>
</dbReference>
<dbReference type="InterPro" id="IPR050418">
    <property type="entry name" value="D-iso_2-hydroxyacid_DH_PdxB"/>
</dbReference>
<sequence length="334" mass="35179">MTVRILAAGDLFVRSSLFVDALHRHLGTGHEITSLELPWPVEPFRAIAEVDEASGDEDHLIAALDGVAVCVTQFAPLTERVLAACPDLRFFGVGRGGPVNVNLDAARRHGVTVTNAPGRNAEATAEHTIALILAAARRIPATHEELRTGVWRGDYYRYDQVGLELAGATVGLVGHGAIGRRVAAILRGFGAEVLVHDPYLSDPAVESVPLPELLGRSQVVSLHARLTADNRGLIGASEIALMPAGGILVNCARGGLLDYDAACDALDSGHLFAVAVDVFPREPVPADSRLLRTPGFVVTPHLAGASRQTAHNAANTVAADAARFLRGEPVVNAV</sequence>
<evidence type="ECO:0000313" key="8">
    <source>
        <dbReference type="Proteomes" id="UP000185696"/>
    </source>
</evidence>
<dbReference type="InterPro" id="IPR036291">
    <property type="entry name" value="NAD(P)-bd_dom_sf"/>
</dbReference>
<protein>
    <submittedName>
        <fullName evidence="7">Hydroxyacid dehydrogenase</fullName>
    </submittedName>
</protein>
<dbReference type="CDD" id="cd12171">
    <property type="entry name" value="2-Hacid_dh_10"/>
    <property type="match status" value="1"/>
</dbReference>
<evidence type="ECO:0000256" key="4">
    <source>
        <dbReference type="RuleBase" id="RU003719"/>
    </source>
</evidence>
<accession>A0A7Z0WRW2</accession>
<gene>
    <name evidence="7" type="ORF">BLA60_03010</name>
</gene>
<keyword evidence="8" id="KW-1185">Reference proteome</keyword>
<dbReference type="InterPro" id="IPR006140">
    <property type="entry name" value="D-isomer_DH_NAD-bd"/>
</dbReference>
<evidence type="ECO:0000313" key="7">
    <source>
        <dbReference type="EMBL" id="OLF14145.1"/>
    </source>
</evidence>
<dbReference type="Proteomes" id="UP000185696">
    <property type="component" value="Unassembled WGS sequence"/>
</dbReference>
<dbReference type="PANTHER" id="PTHR43761:SF1">
    <property type="entry name" value="D-ISOMER SPECIFIC 2-HYDROXYACID DEHYDROGENASE CATALYTIC DOMAIN-CONTAINING PROTEIN-RELATED"/>
    <property type="match status" value="1"/>
</dbReference>
<dbReference type="PROSITE" id="PS00671">
    <property type="entry name" value="D_2_HYDROXYACID_DH_3"/>
    <property type="match status" value="1"/>
</dbReference>
<proteinExistence type="inferred from homology"/>
<comment type="caution">
    <text evidence="7">The sequence shown here is derived from an EMBL/GenBank/DDBJ whole genome shotgun (WGS) entry which is preliminary data.</text>
</comment>
<dbReference type="AlphaFoldDB" id="A0A7Z0WRW2"/>
<evidence type="ECO:0000256" key="3">
    <source>
        <dbReference type="ARBA" id="ARBA00023027"/>
    </source>
</evidence>
<evidence type="ECO:0000259" key="5">
    <source>
        <dbReference type="Pfam" id="PF00389"/>
    </source>
</evidence>
<evidence type="ECO:0000256" key="2">
    <source>
        <dbReference type="ARBA" id="ARBA00023002"/>
    </source>
</evidence>
<dbReference type="SUPFAM" id="SSF51735">
    <property type="entry name" value="NAD(P)-binding Rossmann-fold domains"/>
    <property type="match status" value="1"/>
</dbReference>
<feature type="domain" description="D-isomer specific 2-hydroxyacid dehydrogenase NAD-binding" evidence="6">
    <location>
        <begin position="129"/>
        <end position="303"/>
    </location>
</feature>
<dbReference type="PANTHER" id="PTHR43761">
    <property type="entry name" value="D-ISOMER SPECIFIC 2-HYDROXYACID DEHYDROGENASE FAMILY PROTEIN (AFU_ORTHOLOGUE AFUA_1G13630)"/>
    <property type="match status" value="1"/>
</dbReference>
<feature type="domain" description="D-isomer specific 2-hydroxyacid dehydrogenase catalytic" evidence="5">
    <location>
        <begin position="51"/>
        <end position="334"/>
    </location>
</feature>
<comment type="similarity">
    <text evidence="1 4">Belongs to the D-isomer specific 2-hydroxyacid dehydrogenase family.</text>
</comment>
<dbReference type="GO" id="GO:0051287">
    <property type="term" value="F:NAD binding"/>
    <property type="evidence" value="ECO:0007669"/>
    <property type="project" value="InterPro"/>
</dbReference>
<dbReference type="Pfam" id="PF02826">
    <property type="entry name" value="2-Hacid_dh_C"/>
    <property type="match status" value="1"/>
</dbReference>
<reference evidence="7 8" key="1">
    <citation type="submission" date="2016-12" db="EMBL/GenBank/DDBJ databases">
        <title>The draft genome sequence of Actinophytocola xinjiangensis.</title>
        <authorList>
            <person name="Wang W."/>
            <person name="Yuan L."/>
        </authorList>
    </citation>
    <scope>NUCLEOTIDE SEQUENCE [LARGE SCALE GENOMIC DNA]</scope>
    <source>
        <strain evidence="7 8">CGMCC 4.4663</strain>
    </source>
</reference>
<dbReference type="InterPro" id="IPR006139">
    <property type="entry name" value="D-isomer_2_OHA_DH_cat_dom"/>
</dbReference>
<dbReference type="EMBL" id="MSIF01000001">
    <property type="protein sequence ID" value="OLF14145.1"/>
    <property type="molecule type" value="Genomic_DNA"/>
</dbReference>
<evidence type="ECO:0000259" key="6">
    <source>
        <dbReference type="Pfam" id="PF02826"/>
    </source>
</evidence>
<dbReference type="Pfam" id="PF00389">
    <property type="entry name" value="2-Hacid_dh"/>
    <property type="match status" value="1"/>
</dbReference>
<dbReference type="Gene3D" id="3.40.50.720">
    <property type="entry name" value="NAD(P)-binding Rossmann-like Domain"/>
    <property type="match status" value="2"/>
</dbReference>
<dbReference type="OrthoDB" id="117809at2"/>
<organism evidence="7 8">
    <name type="scientific">Actinophytocola xinjiangensis</name>
    <dbReference type="NCBI Taxonomy" id="485602"/>
    <lineage>
        <taxon>Bacteria</taxon>
        <taxon>Bacillati</taxon>
        <taxon>Actinomycetota</taxon>
        <taxon>Actinomycetes</taxon>
        <taxon>Pseudonocardiales</taxon>
        <taxon>Pseudonocardiaceae</taxon>
    </lineage>
</organism>
<dbReference type="SUPFAM" id="SSF52283">
    <property type="entry name" value="Formate/glycerate dehydrogenase catalytic domain-like"/>
    <property type="match status" value="1"/>
</dbReference>
<keyword evidence="2 4" id="KW-0560">Oxidoreductase</keyword>
<dbReference type="RefSeq" id="WP_075131092.1">
    <property type="nucleotide sequence ID" value="NZ_MSIF01000001.1"/>
</dbReference>
<keyword evidence="3" id="KW-0520">NAD</keyword>